<sequence length="515" mass="56317">MAGEPPPRTLPEAPGESKRLADYLGSQLCSSLPCLTPRGGSLYQLPKAPNSMLLEESLQEQRKLGVIALLASPFSMVKSFPLAEEEEEEERLSDSRSEGSSFEDSEDWCSVRERAGSMISESCASEMWSDAQTLDLPAECEDEQSADPAPQPSSQRNYVIPRLRMEEVFREVFRNQTTEAPVYAPEKVHTNMLFQTEADETHNEEEGVPSGSPPACTPGPETFTSVSIEANAAASDDKDVTAEEFEFQVTAKKLLSQYVDKFSSLSISPRQELLRQQSGERECSEEQPSATVSTTCDKPREEEPVTMDLSPCRVTTPFRQSQLASPGSHLCTPLSHHSHMSVQSPGEFTELIRASSSFRKAVAAEVESQLEDLLICLGQEEQKVQILSTIIRELGHSPAELLREHGLDDASLVNQICDVSEAPDDTEPSKSITVSPYKVSTPAVGAHRVQKRGGSPTSVFDEISQGSPDSKATSPQQAVETSDKHNKHVRAQSVALKGLSYMGWVLLGVSKLSKT</sequence>
<feature type="region of interest" description="Disordered" evidence="1">
    <location>
        <begin position="443"/>
        <end position="488"/>
    </location>
</feature>
<feature type="region of interest" description="Disordered" evidence="1">
    <location>
        <begin position="133"/>
        <end position="158"/>
    </location>
</feature>
<accession>A0A7S0QUQ9</accession>
<feature type="region of interest" description="Disordered" evidence="1">
    <location>
        <begin position="275"/>
        <end position="303"/>
    </location>
</feature>
<evidence type="ECO:0000256" key="1">
    <source>
        <dbReference type="SAM" id="MobiDB-lite"/>
    </source>
</evidence>
<feature type="compositionally biased region" description="Polar residues" evidence="1">
    <location>
        <begin position="464"/>
        <end position="480"/>
    </location>
</feature>
<proteinExistence type="predicted"/>
<organism evidence="2">
    <name type="scientific">Pyramimonas obovata</name>
    <dbReference type="NCBI Taxonomy" id="1411642"/>
    <lineage>
        <taxon>Eukaryota</taxon>
        <taxon>Viridiplantae</taxon>
        <taxon>Chlorophyta</taxon>
        <taxon>Pyramimonadophyceae</taxon>
        <taxon>Pyramimonadales</taxon>
        <taxon>Pyramimonadaceae</taxon>
        <taxon>Pyramimonas</taxon>
        <taxon>Pyramimonas incertae sedis</taxon>
    </lineage>
</organism>
<feature type="region of interest" description="Disordered" evidence="1">
    <location>
        <begin position="81"/>
        <end position="108"/>
    </location>
</feature>
<feature type="region of interest" description="Disordered" evidence="1">
    <location>
        <begin position="199"/>
        <end position="219"/>
    </location>
</feature>
<protein>
    <submittedName>
        <fullName evidence="2">Uncharacterized protein</fullName>
    </submittedName>
</protein>
<gene>
    <name evidence="2" type="ORF">POBO1169_LOCUS6670</name>
</gene>
<dbReference type="AlphaFoldDB" id="A0A7S0QUQ9"/>
<reference evidence="2" key="1">
    <citation type="submission" date="2021-01" db="EMBL/GenBank/DDBJ databases">
        <authorList>
            <person name="Corre E."/>
            <person name="Pelletier E."/>
            <person name="Niang G."/>
            <person name="Scheremetjew M."/>
            <person name="Finn R."/>
            <person name="Kale V."/>
            <person name="Holt S."/>
            <person name="Cochrane G."/>
            <person name="Meng A."/>
            <person name="Brown T."/>
            <person name="Cohen L."/>
        </authorList>
    </citation>
    <scope>NUCLEOTIDE SEQUENCE</scope>
    <source>
        <strain evidence="2">CCMP722</strain>
    </source>
</reference>
<name>A0A7S0QUQ9_9CHLO</name>
<evidence type="ECO:0000313" key="2">
    <source>
        <dbReference type="EMBL" id="CAD8661071.1"/>
    </source>
</evidence>
<feature type="compositionally biased region" description="Polar residues" evidence="1">
    <location>
        <begin position="286"/>
        <end position="296"/>
    </location>
</feature>
<dbReference type="EMBL" id="HBFA01012821">
    <property type="protein sequence ID" value="CAD8661071.1"/>
    <property type="molecule type" value="Transcribed_RNA"/>
</dbReference>